<accession>A0ACC2CRZ8</accession>
<comment type="caution">
    <text evidence="1">The sequence shown here is derived from an EMBL/GenBank/DDBJ whole genome shotgun (WGS) entry which is preliminary data.</text>
</comment>
<gene>
    <name evidence="1" type="ORF">O6H91_09G092000</name>
</gene>
<evidence type="ECO:0000313" key="2">
    <source>
        <dbReference type="Proteomes" id="UP001162992"/>
    </source>
</evidence>
<reference evidence="2" key="1">
    <citation type="journal article" date="2024" name="Proc. Natl. Acad. Sci. U.S.A.">
        <title>Extraordinary preservation of gene collinearity over three hundred million years revealed in homosporous lycophytes.</title>
        <authorList>
            <person name="Li C."/>
            <person name="Wickell D."/>
            <person name="Kuo L.Y."/>
            <person name="Chen X."/>
            <person name="Nie B."/>
            <person name="Liao X."/>
            <person name="Peng D."/>
            <person name="Ji J."/>
            <person name="Jenkins J."/>
            <person name="Williams M."/>
            <person name="Shu S."/>
            <person name="Plott C."/>
            <person name="Barry K."/>
            <person name="Rajasekar S."/>
            <person name="Grimwood J."/>
            <person name="Han X."/>
            <person name="Sun S."/>
            <person name="Hou Z."/>
            <person name="He W."/>
            <person name="Dai G."/>
            <person name="Sun C."/>
            <person name="Schmutz J."/>
            <person name="Leebens-Mack J.H."/>
            <person name="Li F.W."/>
            <person name="Wang L."/>
        </authorList>
    </citation>
    <scope>NUCLEOTIDE SEQUENCE [LARGE SCALE GENOMIC DNA]</scope>
    <source>
        <strain evidence="2">cv. PW_Plant_1</strain>
    </source>
</reference>
<proteinExistence type="predicted"/>
<sequence length="216" mass="24776">MAFVKLLQQQEHDKPFICHADAFVAEDFAKVAVNLIMKGPSGIKGYGAAAKRLQITLDEVEQAVSTIASIFVRAARLNLSKDQMLEFLADLSFHDASRQALAEFFSQRAHEIRSMVSVPILYVPSYQRLDWRLDVQIASRSLLNQSHPSFLLKLSTKSFHSRDRFQVGAISREHKEKHVKYFEADYVTLKRICEQLEQALAERKGAHCRRVIRQFK</sequence>
<name>A0ACC2CRZ8_DIPCM</name>
<keyword evidence="2" id="KW-1185">Reference proteome</keyword>
<dbReference type="Proteomes" id="UP001162992">
    <property type="component" value="Chromosome 9"/>
</dbReference>
<dbReference type="EMBL" id="CM055100">
    <property type="protein sequence ID" value="KAJ7544758.1"/>
    <property type="molecule type" value="Genomic_DNA"/>
</dbReference>
<organism evidence="1 2">
    <name type="scientific">Diphasiastrum complanatum</name>
    <name type="common">Issler's clubmoss</name>
    <name type="synonym">Lycopodium complanatum</name>
    <dbReference type="NCBI Taxonomy" id="34168"/>
    <lineage>
        <taxon>Eukaryota</taxon>
        <taxon>Viridiplantae</taxon>
        <taxon>Streptophyta</taxon>
        <taxon>Embryophyta</taxon>
        <taxon>Tracheophyta</taxon>
        <taxon>Lycopodiopsida</taxon>
        <taxon>Lycopodiales</taxon>
        <taxon>Lycopodiaceae</taxon>
        <taxon>Lycopodioideae</taxon>
        <taxon>Diphasiastrum</taxon>
    </lineage>
</organism>
<protein>
    <submittedName>
        <fullName evidence="1">Uncharacterized protein</fullName>
    </submittedName>
</protein>
<evidence type="ECO:0000313" key="1">
    <source>
        <dbReference type="EMBL" id="KAJ7544758.1"/>
    </source>
</evidence>